<evidence type="ECO:0000256" key="5">
    <source>
        <dbReference type="SAM" id="MobiDB-lite"/>
    </source>
</evidence>
<name>A0A7J6LBS0_PEROL</name>
<protein>
    <recommendedName>
        <fullName evidence="6">RRM domain-containing protein</fullName>
    </recommendedName>
</protein>
<dbReference type="EMBL" id="JABANN010000564">
    <property type="protein sequence ID" value="KAF4656694.1"/>
    <property type="molecule type" value="Genomic_DNA"/>
</dbReference>
<evidence type="ECO:0000256" key="4">
    <source>
        <dbReference type="PROSITE-ProRule" id="PRU00176"/>
    </source>
</evidence>
<keyword evidence="3" id="KW-0508">mRNA splicing</keyword>
<feature type="region of interest" description="Disordered" evidence="5">
    <location>
        <begin position="1"/>
        <end position="74"/>
    </location>
</feature>
<evidence type="ECO:0000313" key="8">
    <source>
        <dbReference type="Proteomes" id="UP000572268"/>
    </source>
</evidence>
<evidence type="ECO:0000259" key="6">
    <source>
        <dbReference type="PROSITE" id="PS50102"/>
    </source>
</evidence>
<reference evidence="7 8" key="1">
    <citation type="submission" date="2020-04" db="EMBL/GenBank/DDBJ databases">
        <title>Perkinsus olseni comparative genomics.</title>
        <authorList>
            <person name="Bogema D.R."/>
        </authorList>
    </citation>
    <scope>NUCLEOTIDE SEQUENCE [LARGE SCALE GENOMIC DNA]</scope>
    <source>
        <strain evidence="7">ATCC PRA-31</strain>
    </source>
</reference>
<dbReference type="SMART" id="SM00360">
    <property type="entry name" value="RRM"/>
    <property type="match status" value="1"/>
</dbReference>
<sequence>MGRDGRSRSRSPYSRSRSRRDRHHDRSRDRERDHHRSHRSHRHHQRSDDRDSSTEREKARRRSQRDFLNKSAHQAGNSSNMFWDGFQWIPKIGTQDSAQHNATRKNRRLYVANLPIQLGLTEEFLGQQLFAALRERGCIAADGHSPVLHVWFAREKGGNYGFVEFATLEDTENALALDGLVVMGAPITIRRPSDYQDSTVPMLNDSVVAAAAAAAANSAVGNLGGQATSRIVRFAQIVRVGPNTAKDEYTDVIEDMKGGCGDFGKLDAVYVASADVHDPSTQGLVLAAGDVCLEYSDLGGAEACMTGMKGRKYDGQVVHMSSVDEETWQNLAKPVLVEMDAALGIL</sequence>
<accession>A0A7J6LBS0</accession>
<keyword evidence="2 4" id="KW-0694">RNA-binding</keyword>
<dbReference type="GO" id="GO:0008380">
    <property type="term" value="P:RNA splicing"/>
    <property type="evidence" value="ECO:0007669"/>
    <property type="project" value="UniProtKB-KW"/>
</dbReference>
<evidence type="ECO:0000256" key="3">
    <source>
        <dbReference type="ARBA" id="ARBA00023187"/>
    </source>
</evidence>
<evidence type="ECO:0000256" key="1">
    <source>
        <dbReference type="ARBA" id="ARBA00022664"/>
    </source>
</evidence>
<evidence type="ECO:0000313" key="7">
    <source>
        <dbReference type="EMBL" id="KAF4656694.1"/>
    </source>
</evidence>
<dbReference type="CDD" id="cd12230">
    <property type="entry name" value="RRM1_U2AF65"/>
    <property type="match status" value="1"/>
</dbReference>
<evidence type="ECO:0000256" key="2">
    <source>
        <dbReference type="ARBA" id="ARBA00022884"/>
    </source>
</evidence>
<feature type="domain" description="RRM" evidence="6">
    <location>
        <begin position="107"/>
        <end position="194"/>
    </location>
</feature>
<feature type="compositionally biased region" description="Basic and acidic residues" evidence="5">
    <location>
        <begin position="46"/>
        <end position="68"/>
    </location>
</feature>
<dbReference type="PANTHER" id="PTHR23139">
    <property type="entry name" value="RNA-BINDING PROTEIN"/>
    <property type="match status" value="1"/>
</dbReference>
<dbReference type="AlphaFoldDB" id="A0A7J6LBS0"/>
<comment type="caution">
    <text evidence="7">The sequence shown here is derived from an EMBL/GenBank/DDBJ whole genome shotgun (WGS) entry which is preliminary data.</text>
</comment>
<proteinExistence type="predicted"/>
<dbReference type="InterPro" id="IPR012677">
    <property type="entry name" value="Nucleotide-bd_a/b_plait_sf"/>
</dbReference>
<dbReference type="InterPro" id="IPR000504">
    <property type="entry name" value="RRM_dom"/>
</dbReference>
<dbReference type="GO" id="GO:0006397">
    <property type="term" value="P:mRNA processing"/>
    <property type="evidence" value="ECO:0007669"/>
    <property type="project" value="UniProtKB-KW"/>
</dbReference>
<dbReference type="CDD" id="cd12232">
    <property type="entry name" value="RRM3_U2AF65"/>
    <property type="match status" value="1"/>
</dbReference>
<keyword evidence="1" id="KW-0507">mRNA processing</keyword>
<dbReference type="SUPFAM" id="SSF54928">
    <property type="entry name" value="RNA-binding domain, RBD"/>
    <property type="match status" value="1"/>
</dbReference>
<dbReference type="PROSITE" id="PS50102">
    <property type="entry name" value="RRM"/>
    <property type="match status" value="1"/>
</dbReference>
<dbReference type="Gene3D" id="3.30.70.330">
    <property type="match status" value="2"/>
</dbReference>
<dbReference type="Proteomes" id="UP000572268">
    <property type="component" value="Unassembled WGS sequence"/>
</dbReference>
<organism evidence="7 8">
    <name type="scientific">Perkinsus olseni</name>
    <name type="common">Perkinsus atlanticus</name>
    <dbReference type="NCBI Taxonomy" id="32597"/>
    <lineage>
        <taxon>Eukaryota</taxon>
        <taxon>Sar</taxon>
        <taxon>Alveolata</taxon>
        <taxon>Perkinsozoa</taxon>
        <taxon>Perkinsea</taxon>
        <taxon>Perkinsida</taxon>
        <taxon>Perkinsidae</taxon>
        <taxon>Perkinsus</taxon>
    </lineage>
</organism>
<feature type="compositionally biased region" description="Basic and acidic residues" evidence="5">
    <location>
        <begin position="24"/>
        <end position="34"/>
    </location>
</feature>
<gene>
    <name evidence="7" type="ORF">FOL46_007723</name>
</gene>
<dbReference type="GO" id="GO:0003723">
    <property type="term" value="F:RNA binding"/>
    <property type="evidence" value="ECO:0007669"/>
    <property type="project" value="UniProtKB-UniRule"/>
</dbReference>
<dbReference type="InterPro" id="IPR035979">
    <property type="entry name" value="RBD_domain_sf"/>
</dbReference>
<feature type="compositionally biased region" description="Basic residues" evidence="5">
    <location>
        <begin position="35"/>
        <end position="45"/>
    </location>
</feature>